<organism evidence="1 2">
    <name type="scientific">Aureispira anguillae</name>
    <dbReference type="NCBI Taxonomy" id="2864201"/>
    <lineage>
        <taxon>Bacteria</taxon>
        <taxon>Pseudomonadati</taxon>
        <taxon>Bacteroidota</taxon>
        <taxon>Saprospiria</taxon>
        <taxon>Saprospirales</taxon>
        <taxon>Saprospiraceae</taxon>
        <taxon>Aureispira</taxon>
    </lineage>
</organism>
<dbReference type="AlphaFoldDB" id="A0A915YGR2"/>
<dbReference type="KEGG" id="aup:AsAng_0034980"/>
<name>A0A915YGR2_9BACT</name>
<dbReference type="EMBL" id="AP026867">
    <property type="protein sequence ID" value="BDS12773.1"/>
    <property type="molecule type" value="Genomic_DNA"/>
</dbReference>
<evidence type="ECO:0000313" key="2">
    <source>
        <dbReference type="Proteomes" id="UP001060919"/>
    </source>
</evidence>
<accession>A0A915YGR2</accession>
<gene>
    <name evidence="1" type="ORF">AsAng_0034980</name>
</gene>
<sequence>MLDLLDKKTLNLPLGREKKKHSAFLGLVTFLEKEKFFSIGMLYRSNFSKM</sequence>
<dbReference type="Proteomes" id="UP001060919">
    <property type="component" value="Chromosome"/>
</dbReference>
<proteinExistence type="predicted"/>
<evidence type="ECO:0000313" key="1">
    <source>
        <dbReference type="EMBL" id="BDS12773.1"/>
    </source>
</evidence>
<reference evidence="1" key="1">
    <citation type="submission" date="2022-09" db="EMBL/GenBank/DDBJ databases">
        <title>Aureispira anguillicida sp. nov., isolated from Leptocephalus of Japanese eel Anguilla japonica.</title>
        <authorList>
            <person name="Yuasa K."/>
            <person name="Mekata T."/>
            <person name="Ikunari K."/>
        </authorList>
    </citation>
    <scope>NUCLEOTIDE SEQUENCE</scope>
    <source>
        <strain evidence="1">EL160426</strain>
    </source>
</reference>
<keyword evidence="2" id="KW-1185">Reference proteome</keyword>
<protein>
    <submittedName>
        <fullName evidence="1">Uncharacterized protein</fullName>
    </submittedName>
</protein>